<sequence length="451" mass="49973">MNKYLISPLLLTLLLQGCGGGSSSSPEAPVEPVEYTFSLTAQLTNDCGVASAFTDVELLLQDDTWQTLSTYKADESGVISFVTTSEFINYTLVAKDQQGSEAQGLNVVSFYQANSETPSHYQAQFDELVDNTSCECVTQNLELSHRPFVTQTDVTSSLPFDNWKEVDDSTTLFEGVEVCRAVEGEWPLHSFSVKGTDANLKVIAAADFSDDFSENVADVWTLSAFQVADAIDLVMPHQDFNTNQLIKSTKHFPIAVTKDDDSILVFSTHDYISETFYQSQASVTFDESSSIFGSSVIKTHQQVISTVAQESFAVKANEQKPSIDDRNFSEIKEDGRYDYSAVSGFPMAVISFTFTAYDPDTGLLMPAKWTFYGPEQGMLAISADLTGYKDIININTDKKSTDIRLIKSMMTNNYQDYIKYYQGGNTVENALDASNDFVKKLNEVEISIKLK</sequence>
<dbReference type="EMBL" id="MAAF01000028">
    <property type="protein sequence ID" value="OUR83365.1"/>
    <property type="molecule type" value="Genomic_DNA"/>
</dbReference>
<comment type="caution">
    <text evidence="1">The sequence shown here is derived from an EMBL/GenBank/DDBJ whole genome shotgun (WGS) entry which is preliminary data.</text>
</comment>
<proteinExistence type="predicted"/>
<dbReference type="PROSITE" id="PS51257">
    <property type="entry name" value="PROKAR_LIPOPROTEIN"/>
    <property type="match status" value="1"/>
</dbReference>
<evidence type="ECO:0008006" key="3">
    <source>
        <dbReference type="Google" id="ProtNLM"/>
    </source>
</evidence>
<name>A0A1Y5ER94_COLPS</name>
<protein>
    <recommendedName>
        <fullName evidence="3">Lipoprotein</fullName>
    </recommendedName>
</protein>
<dbReference type="AlphaFoldDB" id="A0A1Y5ER94"/>
<accession>A0A1Y5ER94</accession>
<organism evidence="1 2">
    <name type="scientific">Colwellia psychrerythraea</name>
    <name type="common">Vibrio psychroerythus</name>
    <dbReference type="NCBI Taxonomy" id="28229"/>
    <lineage>
        <taxon>Bacteria</taxon>
        <taxon>Pseudomonadati</taxon>
        <taxon>Pseudomonadota</taxon>
        <taxon>Gammaproteobacteria</taxon>
        <taxon>Alteromonadales</taxon>
        <taxon>Colwelliaceae</taxon>
        <taxon>Colwellia</taxon>
    </lineage>
</organism>
<gene>
    <name evidence="1" type="ORF">A9Q75_04790</name>
</gene>
<evidence type="ECO:0000313" key="2">
    <source>
        <dbReference type="Proteomes" id="UP000243053"/>
    </source>
</evidence>
<evidence type="ECO:0000313" key="1">
    <source>
        <dbReference type="EMBL" id="OUR83365.1"/>
    </source>
</evidence>
<dbReference type="Proteomes" id="UP000243053">
    <property type="component" value="Unassembled WGS sequence"/>
</dbReference>
<reference evidence="2" key="1">
    <citation type="journal article" date="2017" name="Proc. Natl. Acad. Sci. U.S.A.">
        <title>Simulation of Deepwater Horizon oil plume reveals substrate specialization within a complex community of hydrocarbon degraders.</title>
        <authorList>
            <person name="Hu P."/>
            <person name="Dubinsky E.A."/>
            <person name="Probst A.J."/>
            <person name="Wang J."/>
            <person name="Sieber C.M.K."/>
            <person name="Tom L.M."/>
            <person name="Gardinali P."/>
            <person name="Banfield J.F."/>
            <person name="Atlas R.M."/>
            <person name="Andersen G.L."/>
        </authorList>
    </citation>
    <scope>NUCLEOTIDE SEQUENCE [LARGE SCALE GENOMIC DNA]</scope>
</reference>